<dbReference type="KEGG" id="nano:G5V58_15335"/>
<proteinExistence type="predicted"/>
<organism evidence="4 5">
    <name type="scientific">Nocardioides anomalus</name>
    <dbReference type="NCBI Taxonomy" id="2712223"/>
    <lineage>
        <taxon>Bacteria</taxon>
        <taxon>Bacillati</taxon>
        <taxon>Actinomycetota</taxon>
        <taxon>Actinomycetes</taxon>
        <taxon>Propionibacteriales</taxon>
        <taxon>Nocardioidaceae</taxon>
        <taxon>Nocardioides</taxon>
    </lineage>
</organism>
<keyword evidence="3" id="KW-0732">Signal</keyword>
<feature type="region of interest" description="Disordered" evidence="2">
    <location>
        <begin position="74"/>
        <end position="95"/>
    </location>
</feature>
<dbReference type="RefSeq" id="WP_165234461.1">
    <property type="nucleotide sequence ID" value="NZ_CP049257.1"/>
</dbReference>
<evidence type="ECO:0000256" key="3">
    <source>
        <dbReference type="SAM" id="SignalP"/>
    </source>
</evidence>
<keyword evidence="5" id="KW-1185">Reference proteome</keyword>
<gene>
    <name evidence="4" type="ORF">G5V58_15335</name>
</gene>
<reference evidence="4 5" key="1">
    <citation type="submission" date="2020-02" db="EMBL/GenBank/DDBJ databases">
        <title>Full genome sequence of Nocardioides sp. R-3366.</title>
        <authorList>
            <person name="Im W.-T."/>
        </authorList>
    </citation>
    <scope>NUCLEOTIDE SEQUENCE [LARGE SCALE GENOMIC DNA]</scope>
    <source>
        <strain evidence="4 5">R-3366</strain>
    </source>
</reference>
<name>A0A6G6WF43_9ACTN</name>
<dbReference type="AlphaFoldDB" id="A0A6G6WF43"/>
<evidence type="ECO:0000256" key="2">
    <source>
        <dbReference type="SAM" id="MobiDB-lite"/>
    </source>
</evidence>
<evidence type="ECO:0000256" key="1">
    <source>
        <dbReference type="SAM" id="Coils"/>
    </source>
</evidence>
<evidence type="ECO:0000313" key="5">
    <source>
        <dbReference type="Proteomes" id="UP000502996"/>
    </source>
</evidence>
<sequence length="262" mass="28307">MTTHRLTRLLPAAALVATGLTLAAPPSAQALDDVRCGHWSQKGYPIEDPEYGEVYVIEARCDVWIWEPPIVDPVKDGDPGEVPPGAGGGGKEPPVRTCVDVKDQLADVRARLESDRREESVAAAVLTTARTAEAALWAVMEGERDDVDDAQDAVNAAKVAYLAEAGIDGIEREMRNGAVVVRPADVTRAGVDRTLASGRRLIAAMDDLSQELLEEHAAEYDYTRAAAQADAYADAYDSLQAEIRDLQRQLAVLQSQLRSCQD</sequence>
<keyword evidence="1" id="KW-0175">Coiled coil</keyword>
<protein>
    <submittedName>
        <fullName evidence="4">Uncharacterized protein</fullName>
    </submittedName>
</protein>
<feature type="signal peptide" evidence="3">
    <location>
        <begin position="1"/>
        <end position="23"/>
    </location>
</feature>
<evidence type="ECO:0000313" key="4">
    <source>
        <dbReference type="EMBL" id="QIG43961.1"/>
    </source>
</evidence>
<dbReference type="EMBL" id="CP049257">
    <property type="protein sequence ID" value="QIG43961.1"/>
    <property type="molecule type" value="Genomic_DNA"/>
</dbReference>
<dbReference type="Proteomes" id="UP000502996">
    <property type="component" value="Chromosome"/>
</dbReference>
<feature type="coiled-coil region" evidence="1">
    <location>
        <begin position="229"/>
        <end position="256"/>
    </location>
</feature>
<accession>A0A6G6WF43</accession>
<feature type="chain" id="PRO_5038821501" evidence="3">
    <location>
        <begin position="24"/>
        <end position="262"/>
    </location>
</feature>